<feature type="domain" description="Gem-associated protein 5 RBS" evidence="8">
    <location>
        <begin position="1233"/>
        <end position="1380"/>
    </location>
</feature>
<feature type="region of interest" description="Disordered" evidence="4">
    <location>
        <begin position="1346"/>
        <end position="1383"/>
    </location>
</feature>
<dbReference type="Pfam" id="PF23774">
    <property type="entry name" value="TPR_GEMI5"/>
    <property type="match status" value="1"/>
</dbReference>
<evidence type="ECO:0000256" key="2">
    <source>
        <dbReference type="ARBA" id="ARBA00022737"/>
    </source>
</evidence>
<dbReference type="Pfam" id="PF00400">
    <property type="entry name" value="WD40"/>
    <property type="match status" value="2"/>
</dbReference>
<keyword evidence="10" id="KW-1185">Reference proteome</keyword>
<evidence type="ECO:0000256" key="3">
    <source>
        <dbReference type="PROSITE-ProRule" id="PRU00221"/>
    </source>
</evidence>
<organism evidence="9 10">
    <name type="scientific">Oncorhynchus kisutch</name>
    <name type="common">Coho salmon</name>
    <name type="synonym">Salmo kisutch</name>
    <dbReference type="NCBI Taxonomy" id="8019"/>
    <lineage>
        <taxon>Eukaryota</taxon>
        <taxon>Metazoa</taxon>
        <taxon>Chordata</taxon>
        <taxon>Craniata</taxon>
        <taxon>Vertebrata</taxon>
        <taxon>Euteleostomi</taxon>
        <taxon>Actinopterygii</taxon>
        <taxon>Neopterygii</taxon>
        <taxon>Teleostei</taxon>
        <taxon>Protacanthopterygii</taxon>
        <taxon>Salmoniformes</taxon>
        <taxon>Salmonidae</taxon>
        <taxon>Salmoninae</taxon>
        <taxon>Oncorhynchus</taxon>
    </lineage>
</organism>
<feature type="domain" description="Gem-associated protein 5 second beta-propeller" evidence="7">
    <location>
        <begin position="383"/>
        <end position="692"/>
    </location>
</feature>
<feature type="repeat" description="WD" evidence="3">
    <location>
        <begin position="56"/>
        <end position="100"/>
    </location>
</feature>
<dbReference type="GO" id="GO:0000387">
    <property type="term" value="P:spliceosomal snRNP assembly"/>
    <property type="evidence" value="ECO:0007669"/>
    <property type="project" value="TreeGrafter"/>
</dbReference>
<evidence type="ECO:0000256" key="1">
    <source>
        <dbReference type="ARBA" id="ARBA00022574"/>
    </source>
</evidence>
<dbReference type="PANTHER" id="PTHR46362:SF1">
    <property type="entry name" value="GEM-ASSOCIATED PROTEIN 5"/>
    <property type="match status" value="1"/>
</dbReference>
<dbReference type="GO" id="GO:0005634">
    <property type="term" value="C:nucleus"/>
    <property type="evidence" value="ECO:0007669"/>
    <property type="project" value="TreeGrafter"/>
</dbReference>
<dbReference type="Ensembl" id="ENSOKIT00005100714.1">
    <property type="protein sequence ID" value="ENSOKIP00005094197.1"/>
    <property type="gene ID" value="ENSOKIG00005040714.1"/>
</dbReference>
<dbReference type="SMART" id="SM00320">
    <property type="entry name" value="WD40"/>
    <property type="match status" value="11"/>
</dbReference>
<dbReference type="GO" id="GO:0032797">
    <property type="term" value="C:SMN complex"/>
    <property type="evidence" value="ECO:0007669"/>
    <property type="project" value="TreeGrafter"/>
</dbReference>
<evidence type="ECO:0000313" key="9">
    <source>
        <dbReference type="Ensembl" id="ENSOKIP00005094197.1"/>
    </source>
</evidence>
<evidence type="ECO:0000313" key="10">
    <source>
        <dbReference type="Proteomes" id="UP000694557"/>
    </source>
</evidence>
<evidence type="ECO:0000256" key="4">
    <source>
        <dbReference type="SAM" id="MobiDB-lite"/>
    </source>
</evidence>
<gene>
    <name evidence="9" type="primary">GEMIN5</name>
    <name evidence="9" type="synonym">gemin5</name>
</gene>
<keyword evidence="1 3" id="KW-0853">WD repeat</keyword>
<feature type="domain" description="Gem-associated protein 5 TPR" evidence="6">
    <location>
        <begin position="891"/>
        <end position="1099"/>
    </location>
</feature>
<dbReference type="InterPro" id="IPR056432">
    <property type="entry name" value="Beta-prop_GEMI5_1st"/>
</dbReference>
<dbReference type="InterPro" id="IPR056420">
    <property type="entry name" value="GEMI5_RBS"/>
</dbReference>
<evidence type="ECO:0000259" key="5">
    <source>
        <dbReference type="Pfam" id="PF23770"/>
    </source>
</evidence>
<reference evidence="9" key="2">
    <citation type="submission" date="2025-09" db="UniProtKB">
        <authorList>
            <consortium name="Ensembl"/>
        </authorList>
    </citation>
    <scope>IDENTIFICATION</scope>
</reference>
<feature type="region of interest" description="Disordered" evidence="4">
    <location>
        <begin position="737"/>
        <end position="790"/>
    </location>
</feature>
<dbReference type="InterPro" id="IPR001680">
    <property type="entry name" value="WD40_rpt"/>
</dbReference>
<feature type="domain" description="Gem-associated protein 5 RBS" evidence="8">
    <location>
        <begin position="1395"/>
        <end position="1434"/>
    </location>
</feature>
<protein>
    <submittedName>
        <fullName evidence="9">Gem nuclear organelle associated protein 5</fullName>
    </submittedName>
</protein>
<evidence type="ECO:0000259" key="8">
    <source>
        <dbReference type="Pfam" id="PF23777"/>
    </source>
</evidence>
<dbReference type="Pfam" id="PF23777">
    <property type="entry name" value="GEMI5_RBS"/>
    <property type="match status" value="2"/>
</dbReference>
<accession>A0A8C7K0M7</accession>
<dbReference type="GO" id="GO:0003730">
    <property type="term" value="F:mRNA 3'-UTR binding"/>
    <property type="evidence" value="ECO:0007669"/>
    <property type="project" value="TreeGrafter"/>
</dbReference>
<dbReference type="PROSITE" id="PS50082">
    <property type="entry name" value="WD_REPEATS_2"/>
    <property type="match status" value="4"/>
</dbReference>
<dbReference type="InterPro" id="IPR052640">
    <property type="entry name" value="Gemin-5"/>
</dbReference>
<dbReference type="Pfam" id="PF23770">
    <property type="entry name" value="Beta-prop_RIG_1st"/>
    <property type="match status" value="1"/>
</dbReference>
<sequence>MGQSYGFRSRLLPASPNWYSSRCSDTNDKGILAFGAKNTIYLVDVTASSSTVVGELVGHRERVSGFSFCQHPGQSHNCASTSDDGTVKFWDTNEKVLVKEHKTHQNTITALHWSPGEKNLVVSGDEKGIVVCYQYNTGESQSFFPEPRNIFCLSCSPHNWHYVAVGYKDGMIVLIDVSKKGEVVHRLRGHDDEIHALAWAPLPNEEVLYSRVDDNTGETTNGMTEGKEKGCYLASGSKDQTIRIWSTLKGKGVMTMKLPFLKRRGTGVDPAVKERLWLTVHWPKGKPTQVVSSCFGGELILWDLTKGGKQKWSLLGASSEGQNHSRIVFNMSSVCVQDNRELLLSTSMDREIKCWDLSSLDCCWTLPTLGGFVYTLAFSPVGTGCLALGVGDGMIRVWSTLSIQNKYDTKTFWQGIKSKVTALSWHPTKEGSLAFGTDDGKVGIYDAFSNKPPQVSSTYHKKTVYTLAWGPPVPPLSFGGTGDRLSYSLYSCAGEGIILQHDPWKLAGEATDIDRVIKDTNSIKHKLSPHTDLSWKPDGKVVAIGNEDGSVEVYQAPTLKLLCTIQQHHKIINVLRWHHDHSSLPELQYLLASGSSNALVYVHDLRTVIETPPEIPVVMTEAYRSLAGHTAKITGLAWSPHHDGRLVTVCYDGTAQVWDVQKEEGLCNYRGHRGRLLCVQWSPVDPDLVWTGADDFTVQEWAVSKQEFTKPPKSKNVFLFLAKKTFDQVKAKLKAKKKKKATGKGGARAEESLSLIGDGNKGGASPAPGERPSDNEEEEEESETTSISSVTGSTAVMSNLLLHSVCLNPVISFNCICHIQSLNNDNVIQLTHTTLFILVSSSKVTLKKRKPRSMLPLSTSMDHRPREDLQQDCLNLATVRHSEGLGDHIQLGLFADRDALYRMFQEEEEGHVEAGHYESAVYLRLWKGDIAGALQVATEKGELSDHLLSVAPMAGYQVWLKTVEVYVKQLCLQEQFLKAASHLLSINKVYEAIDLLKSHQLYREAIALAKARLQPDDPVLKKLYTTWAAVLEKDGHLSTAAKCYLAVDSSFDAAKVIAKKNDPVSLKTAASLARIAGESDLSYSLSLRCAKDLASSQDWLGAQQLLSTHESLLAHRLHYCTIELLTVSLTGTDIVTWTCSSIHPWSAPCKNQDGFLATLRAVWERGFAVSPSNPEILKALHQQLKAIENPQTTPNVPMKQVGHQAICAYSTQYHWKCGHLRCMVLVFQMYEINKALAAARSLEAFVCYQDLYHMWWSLSTNTAGAQRDMTNGLHSASENHINGLDGHITDTPNGDGMGWCVSAQNGDVKMGVCVNACQVLLSEPHATCQATQRAIAKIQQRLASMVHQHSQTQETKASHGEGQTEKPTSAQGSTPTDSQESTDAGQGYSIFILIKYPYPDVLECCLVLLYLSKSSDLVPDHLKNEAVALIRKYGTSSLRKAAQRFLS</sequence>
<dbReference type="SUPFAM" id="SSF50998">
    <property type="entry name" value="Quinoprotein alcohol dehydrogenase-like"/>
    <property type="match status" value="2"/>
</dbReference>
<proteinExistence type="predicted"/>
<dbReference type="Pfam" id="PF23775">
    <property type="entry name" value="Beta-prop_RIG_2nd"/>
    <property type="match status" value="1"/>
</dbReference>
<evidence type="ECO:0000259" key="7">
    <source>
        <dbReference type="Pfam" id="PF23775"/>
    </source>
</evidence>
<dbReference type="Proteomes" id="UP000694557">
    <property type="component" value="Unassembled WGS sequence"/>
</dbReference>
<feature type="repeat" description="WD" evidence="3">
    <location>
        <begin position="232"/>
        <end position="255"/>
    </location>
</feature>
<name>A0A8C7K0M7_ONCKI</name>
<dbReference type="GeneTree" id="ENSGT00620000088064"/>
<dbReference type="PROSITE" id="PS00678">
    <property type="entry name" value="WD_REPEATS_1"/>
    <property type="match status" value="1"/>
</dbReference>
<dbReference type="InterPro" id="IPR019775">
    <property type="entry name" value="WD40_repeat_CS"/>
</dbReference>
<dbReference type="InterPro" id="IPR056421">
    <property type="entry name" value="TPR_GEMI5"/>
</dbReference>
<dbReference type="InterPro" id="IPR056424">
    <property type="entry name" value="Beta-prop_GEMI5_2nd"/>
</dbReference>
<feature type="compositionally biased region" description="Polar residues" evidence="4">
    <location>
        <begin position="1365"/>
        <end position="1383"/>
    </location>
</feature>
<feature type="repeat" description="WD" evidence="3">
    <location>
        <begin position="669"/>
        <end position="711"/>
    </location>
</feature>
<dbReference type="InterPro" id="IPR011047">
    <property type="entry name" value="Quinoprotein_ADH-like_sf"/>
</dbReference>
<dbReference type="Gene3D" id="2.130.10.10">
    <property type="entry name" value="YVTN repeat-like/Quinoprotein amine dehydrogenase"/>
    <property type="match status" value="2"/>
</dbReference>
<keyword evidence="2" id="KW-0677">Repeat</keyword>
<feature type="domain" description="Gem-associated protein 5 first beta-propeller" evidence="5">
    <location>
        <begin position="28"/>
        <end position="206"/>
    </location>
</feature>
<feature type="repeat" description="WD" evidence="3">
    <location>
        <begin position="626"/>
        <end position="668"/>
    </location>
</feature>
<evidence type="ECO:0000259" key="6">
    <source>
        <dbReference type="Pfam" id="PF23774"/>
    </source>
</evidence>
<reference evidence="9" key="1">
    <citation type="submission" date="2025-08" db="UniProtKB">
        <authorList>
            <consortium name="Ensembl"/>
        </authorList>
    </citation>
    <scope>IDENTIFICATION</scope>
</reference>
<dbReference type="InterPro" id="IPR020472">
    <property type="entry name" value="WD40_PAC1"/>
</dbReference>
<dbReference type="InterPro" id="IPR015943">
    <property type="entry name" value="WD40/YVTN_repeat-like_dom_sf"/>
</dbReference>
<dbReference type="PANTHER" id="PTHR46362">
    <property type="entry name" value="GEM-ASSOCIATED PROTEIN 5"/>
    <property type="match status" value="1"/>
</dbReference>
<dbReference type="PRINTS" id="PR00320">
    <property type="entry name" value="GPROTEINBRPT"/>
</dbReference>
<dbReference type="PROSITE" id="PS50294">
    <property type="entry name" value="WD_REPEATS_REGION"/>
    <property type="match status" value="1"/>
</dbReference>